<protein>
    <submittedName>
        <fullName evidence="2">Uncharacterized protein</fullName>
    </submittedName>
</protein>
<accession>A0A1J5UHD3</accession>
<dbReference type="EMBL" id="CAESAQ020000093">
    <property type="protein sequence ID" value="CAB5505796.1"/>
    <property type="molecule type" value="Genomic_DNA"/>
</dbReference>
<organism evidence="2 3">
    <name type="scientific">Bathymodiolus thermophilus thioautotrophic gill symbiont</name>
    <dbReference type="NCBI Taxonomy" id="2360"/>
    <lineage>
        <taxon>Bacteria</taxon>
        <taxon>Pseudomonadati</taxon>
        <taxon>Pseudomonadota</taxon>
        <taxon>Gammaproteobacteria</taxon>
        <taxon>sulfur-oxidizing symbionts</taxon>
    </lineage>
</organism>
<evidence type="ECO:0000313" key="4">
    <source>
        <dbReference type="Proteomes" id="UP000643672"/>
    </source>
</evidence>
<evidence type="ECO:0000313" key="3">
    <source>
        <dbReference type="Proteomes" id="UP000182798"/>
    </source>
</evidence>
<dbReference type="Proteomes" id="UP000643672">
    <property type="component" value="Unassembled WGS sequence"/>
</dbReference>
<dbReference type="Proteomes" id="UP000182798">
    <property type="component" value="Unassembled WGS sequence"/>
</dbReference>
<dbReference type="AlphaFoldDB" id="A0A1J5UHD3"/>
<dbReference type="OrthoDB" id="9813456at2"/>
<sequence length="577" mass="60899">MKAKHDKTKEEDVVSHSTLQLTKLSMEHVGNGTNVGDTVTLVINFDGAVEGLTSSLTDSIFTVGGVAVDAVWRGIDGENSRTLTYTVAPGDNGALVVNGTPLTNALMAGITDTEGHAFFAEYPFASMVNHSVISTVSNDLEFTKLRMEHTGEGTSIGDIVTLTIDFNGSVKGLTSSHADNIFTVGGVAVDAVWSGIDGGNSRTLTYTVASGDNGILAVNGTSLTDALMAGVTDTEGNAFFSQYPFADMANYSTINTVSDDLRFTKLRMEHTGEGTSVGDIVTLTVDFNEAVKGLTSSHADNIFTVGGVAVDAVWSGIDGGNSRTLTYTVASGDNGILAVNGTSLTDALMAGVTDTEGNTFFSQYPFADMANYSTINTADNDLQLTKLSMERTGDDLHTGDTVIVVIGFNEAVKGLTSGLTDSIFTVGGVAVDAVWRGIDGENSRTLTYTVAPGDNGALVVNGTPLTNALMAGITDTEGHAFFTQYPFASMVNYSTIDTSKSHEKNSDHTAPIDKVDADLINHIFMGKPDYFNIEPEAYSHHFIGSGAYSHHFIEPGAYSHHFFDNVESLSLNAFGVL</sequence>
<name>A0A1J5UHD3_9GAMM</name>
<dbReference type="RefSeq" id="WP_071565397.1">
    <property type="nucleotide sequence ID" value="NZ_CAESAQ020000093.1"/>
</dbReference>
<reference evidence="3" key="1">
    <citation type="submission" date="2016-09" db="EMBL/GenBank/DDBJ databases">
        <title>Genome Sequence of Bathymodiolus thermophilus sulfur-oxidizing gill endosymbiont.</title>
        <authorList>
            <person name="Ponnudurai R."/>
            <person name="Kleiner M."/>
            <person name="Sayavedra L."/>
            <person name="Thuermer A."/>
            <person name="Felbeck H."/>
            <person name="Schlueter R."/>
            <person name="Schweder T."/>
            <person name="Markert S."/>
        </authorList>
    </citation>
    <scope>NUCLEOTIDE SEQUENCE [LARGE SCALE GENOMIC DNA]</scope>
    <source>
        <strain evidence="3">BAT/CrabSpa'14</strain>
    </source>
</reference>
<proteinExistence type="predicted"/>
<dbReference type="EMBL" id="MIQH01001260">
    <property type="protein sequence ID" value="OIR23686.1"/>
    <property type="molecule type" value="Genomic_DNA"/>
</dbReference>
<comment type="caution">
    <text evidence="2">The sequence shown here is derived from an EMBL/GenBank/DDBJ whole genome shotgun (WGS) entry which is preliminary data.</text>
</comment>
<reference evidence="1 4" key="3">
    <citation type="submission" date="2020-05" db="EMBL/GenBank/DDBJ databases">
        <authorList>
            <person name="Petersen J."/>
            <person name="Sayavedra L."/>
        </authorList>
    </citation>
    <scope>NUCLEOTIDE SEQUENCE [LARGE SCALE GENOMIC DNA]</scope>
    <source>
        <strain evidence="1">B thermophilus SOXS</strain>
    </source>
</reference>
<reference evidence="2" key="2">
    <citation type="journal article" date="2017" name="Stand. Genomic Sci.">
        <title>Genome sequence of the sulfur-oxidizing Bathymodiolus thermophilus gill endosymbiont.</title>
        <authorList>
            <person name="Ponnudurai R."/>
            <person name="Sayavedra L."/>
            <person name="Kleiner M."/>
            <person name="Heiden S.E."/>
            <person name="Thurmer A."/>
            <person name="Felbeck H."/>
            <person name="Schluter R."/>
            <person name="Sievert S.M."/>
            <person name="Daniel R."/>
            <person name="Schweder T."/>
            <person name="Markert S."/>
        </authorList>
    </citation>
    <scope>NUCLEOTIDE SEQUENCE</scope>
    <source>
        <strain evidence="2">BAT/CrabSpa'14</strain>
    </source>
</reference>
<evidence type="ECO:0000313" key="2">
    <source>
        <dbReference type="EMBL" id="OIR23686.1"/>
    </source>
</evidence>
<keyword evidence="4" id="KW-1185">Reference proteome</keyword>
<evidence type="ECO:0000313" key="1">
    <source>
        <dbReference type="EMBL" id="CAB5505796.1"/>
    </source>
</evidence>
<gene>
    <name evidence="2" type="ORF">BGC33_07725</name>
    <name evidence="1" type="ORF">THERMOS_2187</name>
</gene>